<organism evidence="14">
    <name type="scientific">marine metagenome</name>
    <dbReference type="NCBI Taxonomy" id="408172"/>
    <lineage>
        <taxon>unclassified sequences</taxon>
        <taxon>metagenomes</taxon>
        <taxon>ecological metagenomes</taxon>
    </lineage>
</organism>
<dbReference type="EMBL" id="UINC01000663">
    <property type="protein sequence ID" value="SUZ59101.1"/>
    <property type="molecule type" value="Genomic_DNA"/>
</dbReference>
<dbReference type="Pfam" id="PF03119">
    <property type="entry name" value="DNA_ligase_ZBD"/>
    <property type="match status" value="1"/>
</dbReference>
<dbReference type="CDD" id="cd00114">
    <property type="entry name" value="LIGANc"/>
    <property type="match status" value="1"/>
</dbReference>
<dbReference type="CDD" id="cd17748">
    <property type="entry name" value="BRCT_DNA_ligase_like"/>
    <property type="match status" value="1"/>
</dbReference>
<dbReference type="InterPro" id="IPR001357">
    <property type="entry name" value="BRCT_dom"/>
</dbReference>
<sequence length="669" mass="75119">MDTNNQILSLRGQIVDHNYRYYVLDDPIISDDKYDRLLRELEHLEKQHPDLITPDSPTQRVGAPPLSNFESIPHKLPMLSLENAMNKEEIRAFDKRLKKKIETDEPIEYVAEPKLDGIGIELVYENGMFISGSTRGDGFTGENITQNLRTIQSIPLRLRTDELPSPDLLEVRGEVFISKVGFESLNRTREENGESLFVNPRNAASGSLRQLDSSITASRPLSTYCYQPGTIRDKVYETHLEFLEDLKRWGFPVNPMIQKVNGVEEAIEYHRDMEDKRNTLPYDIDGTVMKINSLTLQEEVGVRSRSPRWAIANKFKAQQVTTVIQDIMPQVGRTGAVTPVARLNPVFVGGVTVTNATLHNQDEINRKDIRIGDTVIIERAGDVIPKVVKVINEKRQNDSKPYSLPDSCPSCGHNVYRPEGEAVARCQNLSCPEQMKGRIEHFVSKNALDIDGIGNKLVDQLVETSLVQTVDDLFKLTLEDLIPLERMADKSARNTISAIESSKQTGFARFLFALGIRNVGEYLSKVLEKHYEGDFHRFMSSKKEELESIFEVGGIVADGIVRFWLDSSNVDVVNSCFSLGLTLSPVELKEKDQVLAGKTFVFTGVLTKFTRKEAQELVESLGGRASSSVSKKTTFIIAGQSAGSKITKAQEFGVPILSEDDFQKMIYIN</sequence>
<accession>A0A381NWV9</accession>
<keyword evidence="11" id="KW-0234">DNA repair</keyword>
<dbReference type="SUPFAM" id="SSF47781">
    <property type="entry name" value="RuvA domain 2-like"/>
    <property type="match status" value="1"/>
</dbReference>
<dbReference type="Gene3D" id="1.10.287.610">
    <property type="entry name" value="Helix hairpin bin"/>
    <property type="match status" value="1"/>
</dbReference>
<dbReference type="HAMAP" id="MF_01588">
    <property type="entry name" value="DNA_ligase_A"/>
    <property type="match status" value="1"/>
</dbReference>
<dbReference type="Gene3D" id="2.40.50.140">
    <property type="entry name" value="Nucleic acid-binding proteins"/>
    <property type="match status" value="1"/>
</dbReference>
<dbReference type="FunFam" id="1.10.150.20:FF:000007">
    <property type="entry name" value="DNA ligase"/>
    <property type="match status" value="1"/>
</dbReference>
<evidence type="ECO:0000313" key="14">
    <source>
        <dbReference type="EMBL" id="SUZ59101.1"/>
    </source>
</evidence>
<dbReference type="InterPro" id="IPR013840">
    <property type="entry name" value="DNAligase_N"/>
</dbReference>
<evidence type="ECO:0000256" key="7">
    <source>
        <dbReference type="ARBA" id="ARBA00022763"/>
    </source>
</evidence>
<dbReference type="SMART" id="SM00292">
    <property type="entry name" value="BRCT"/>
    <property type="match status" value="1"/>
</dbReference>
<dbReference type="PROSITE" id="PS01056">
    <property type="entry name" value="DNA_LIGASE_N2"/>
    <property type="match status" value="1"/>
</dbReference>
<dbReference type="PIRSF" id="PIRSF001604">
    <property type="entry name" value="LigA"/>
    <property type="match status" value="1"/>
</dbReference>
<evidence type="ECO:0000256" key="6">
    <source>
        <dbReference type="ARBA" id="ARBA00022723"/>
    </source>
</evidence>
<dbReference type="GO" id="GO:0003911">
    <property type="term" value="F:DNA ligase (NAD+) activity"/>
    <property type="evidence" value="ECO:0007669"/>
    <property type="project" value="UniProtKB-EC"/>
</dbReference>
<evidence type="ECO:0000256" key="3">
    <source>
        <dbReference type="ARBA" id="ARBA00012722"/>
    </source>
</evidence>
<keyword evidence="10" id="KW-0520">NAD</keyword>
<dbReference type="EC" id="6.5.1.2" evidence="3"/>
<evidence type="ECO:0000259" key="13">
    <source>
        <dbReference type="PROSITE" id="PS50172"/>
    </source>
</evidence>
<dbReference type="Pfam" id="PF00533">
    <property type="entry name" value="BRCT"/>
    <property type="match status" value="1"/>
</dbReference>
<dbReference type="InterPro" id="IPR033136">
    <property type="entry name" value="DNA_ligase_CS"/>
</dbReference>
<dbReference type="GO" id="GO:0046872">
    <property type="term" value="F:metal ion binding"/>
    <property type="evidence" value="ECO:0007669"/>
    <property type="project" value="UniProtKB-KW"/>
</dbReference>
<dbReference type="NCBIfam" id="TIGR00575">
    <property type="entry name" value="dnlj"/>
    <property type="match status" value="1"/>
</dbReference>
<keyword evidence="9" id="KW-0460">Magnesium</keyword>
<evidence type="ECO:0000256" key="2">
    <source>
        <dbReference type="ARBA" id="ARBA00004067"/>
    </source>
</evidence>
<dbReference type="PROSITE" id="PS01055">
    <property type="entry name" value="DNA_LIGASE_N1"/>
    <property type="match status" value="1"/>
</dbReference>
<dbReference type="InterPro" id="IPR001679">
    <property type="entry name" value="DNA_ligase"/>
</dbReference>
<evidence type="ECO:0000256" key="5">
    <source>
        <dbReference type="ARBA" id="ARBA00022705"/>
    </source>
</evidence>
<dbReference type="PANTHER" id="PTHR23389:SF9">
    <property type="entry name" value="DNA LIGASE"/>
    <property type="match status" value="1"/>
</dbReference>
<dbReference type="SMART" id="SM00532">
    <property type="entry name" value="LIGANc"/>
    <property type="match status" value="1"/>
</dbReference>
<dbReference type="InterPro" id="IPR012340">
    <property type="entry name" value="NA-bd_OB-fold"/>
</dbReference>
<reference evidence="14" key="1">
    <citation type="submission" date="2018-05" db="EMBL/GenBank/DDBJ databases">
        <authorList>
            <person name="Lanie J.A."/>
            <person name="Ng W.-L."/>
            <person name="Kazmierczak K.M."/>
            <person name="Andrzejewski T.M."/>
            <person name="Davidsen T.M."/>
            <person name="Wayne K.J."/>
            <person name="Tettelin H."/>
            <person name="Glass J.I."/>
            <person name="Rusch D."/>
            <person name="Podicherti R."/>
            <person name="Tsui H.-C.T."/>
            <person name="Winkler M.E."/>
        </authorList>
    </citation>
    <scope>NUCLEOTIDE SEQUENCE</scope>
</reference>
<dbReference type="AlphaFoldDB" id="A0A381NWV9"/>
<dbReference type="PROSITE" id="PS50172">
    <property type="entry name" value="BRCT"/>
    <property type="match status" value="1"/>
</dbReference>
<dbReference type="InterPro" id="IPR041663">
    <property type="entry name" value="DisA/LigA_HHH"/>
</dbReference>
<dbReference type="Pfam" id="PF03120">
    <property type="entry name" value="OB_DNA_ligase"/>
    <property type="match status" value="1"/>
</dbReference>
<protein>
    <recommendedName>
        <fullName evidence="3">DNA ligase (NAD(+))</fullName>
        <ecNumber evidence="3">6.5.1.2</ecNumber>
    </recommendedName>
</protein>
<dbReference type="SUPFAM" id="SSF56091">
    <property type="entry name" value="DNA ligase/mRNA capping enzyme, catalytic domain"/>
    <property type="match status" value="1"/>
</dbReference>
<proteinExistence type="inferred from homology"/>
<dbReference type="InterPro" id="IPR004150">
    <property type="entry name" value="NAD_DNA_ligase_OB"/>
</dbReference>
<dbReference type="InterPro" id="IPR010994">
    <property type="entry name" value="RuvA_2-like"/>
</dbReference>
<dbReference type="InterPro" id="IPR018239">
    <property type="entry name" value="DNA_ligase_AS"/>
</dbReference>
<dbReference type="FunFam" id="2.40.50.140:FF:000012">
    <property type="entry name" value="DNA ligase"/>
    <property type="match status" value="1"/>
</dbReference>
<dbReference type="NCBIfam" id="NF005932">
    <property type="entry name" value="PRK07956.1"/>
    <property type="match status" value="1"/>
</dbReference>
<dbReference type="Pfam" id="PF22745">
    <property type="entry name" value="Nlig-Ia"/>
    <property type="match status" value="1"/>
</dbReference>
<dbReference type="FunFam" id="3.30.470.30:FF:000001">
    <property type="entry name" value="DNA ligase"/>
    <property type="match status" value="1"/>
</dbReference>
<keyword evidence="4" id="KW-0436">Ligase</keyword>
<dbReference type="GO" id="GO:0005829">
    <property type="term" value="C:cytosol"/>
    <property type="evidence" value="ECO:0007669"/>
    <property type="project" value="TreeGrafter"/>
</dbReference>
<evidence type="ECO:0000256" key="1">
    <source>
        <dbReference type="ARBA" id="ARBA00001946"/>
    </source>
</evidence>
<dbReference type="Gene3D" id="1.10.150.20">
    <property type="entry name" value="5' to 3' exonuclease, C-terminal subdomain"/>
    <property type="match status" value="2"/>
</dbReference>
<dbReference type="InterPro" id="IPR004149">
    <property type="entry name" value="Znf_DNAligase_C4"/>
</dbReference>
<dbReference type="Pfam" id="PF01653">
    <property type="entry name" value="DNA_ligase_aden"/>
    <property type="match status" value="1"/>
</dbReference>
<evidence type="ECO:0000256" key="10">
    <source>
        <dbReference type="ARBA" id="ARBA00023027"/>
    </source>
</evidence>
<keyword evidence="6" id="KW-0479">Metal-binding</keyword>
<evidence type="ECO:0000256" key="4">
    <source>
        <dbReference type="ARBA" id="ARBA00022598"/>
    </source>
</evidence>
<evidence type="ECO:0000256" key="11">
    <source>
        <dbReference type="ARBA" id="ARBA00023204"/>
    </source>
</evidence>
<evidence type="ECO:0000256" key="9">
    <source>
        <dbReference type="ARBA" id="ARBA00022842"/>
    </source>
</evidence>
<gene>
    <name evidence="14" type="ORF">METZ01_LOCUS11955</name>
</gene>
<keyword evidence="5" id="KW-0235">DNA replication</keyword>
<dbReference type="FunFam" id="1.10.287.610:FF:000002">
    <property type="entry name" value="DNA ligase"/>
    <property type="match status" value="1"/>
</dbReference>
<dbReference type="Gene3D" id="3.30.470.30">
    <property type="entry name" value="DNA ligase/mRNA capping enzyme"/>
    <property type="match status" value="1"/>
</dbReference>
<dbReference type="Pfam" id="PF12826">
    <property type="entry name" value="HHH_2"/>
    <property type="match status" value="1"/>
</dbReference>
<comment type="cofactor">
    <cofactor evidence="1">
        <name>Mg(2+)</name>
        <dbReference type="ChEBI" id="CHEBI:18420"/>
    </cofactor>
</comment>
<dbReference type="InterPro" id="IPR036420">
    <property type="entry name" value="BRCT_dom_sf"/>
</dbReference>
<dbReference type="PANTHER" id="PTHR23389">
    <property type="entry name" value="CHROMOSOME TRANSMISSION FIDELITY FACTOR 18"/>
    <property type="match status" value="1"/>
</dbReference>
<dbReference type="SUPFAM" id="SSF50249">
    <property type="entry name" value="Nucleic acid-binding proteins"/>
    <property type="match status" value="1"/>
</dbReference>
<dbReference type="GO" id="GO:0006260">
    <property type="term" value="P:DNA replication"/>
    <property type="evidence" value="ECO:0007669"/>
    <property type="project" value="UniProtKB-KW"/>
</dbReference>
<keyword evidence="8" id="KW-0862">Zinc</keyword>
<name>A0A381NWV9_9ZZZZ</name>
<comment type="function">
    <text evidence="2">DNA ligase that catalyzes the formation of phosphodiester linkages between 5'-phosphoryl and 3'-hydroxyl groups in double-stranded DNA using NAD as a coenzyme and as the energy source for the reaction. It is essential for DNA replication and repair of damaged DNA.</text>
</comment>
<evidence type="ECO:0000256" key="12">
    <source>
        <dbReference type="ARBA" id="ARBA00034005"/>
    </source>
</evidence>
<keyword evidence="7" id="KW-0227">DNA damage</keyword>
<evidence type="ECO:0000256" key="8">
    <source>
        <dbReference type="ARBA" id="ARBA00022833"/>
    </source>
</evidence>
<dbReference type="GO" id="GO:0006281">
    <property type="term" value="P:DNA repair"/>
    <property type="evidence" value="ECO:0007669"/>
    <property type="project" value="UniProtKB-KW"/>
</dbReference>
<feature type="domain" description="BRCT" evidence="13">
    <location>
        <begin position="590"/>
        <end position="669"/>
    </location>
</feature>
<comment type="catalytic activity">
    <reaction evidence="12">
        <text>NAD(+) + (deoxyribonucleotide)n-3'-hydroxyl + 5'-phospho-(deoxyribonucleotide)m = (deoxyribonucleotide)n+m + AMP + beta-nicotinamide D-nucleotide.</text>
        <dbReference type="EC" id="6.5.1.2"/>
    </reaction>
</comment>
<dbReference type="Gene3D" id="3.40.50.10190">
    <property type="entry name" value="BRCT domain"/>
    <property type="match status" value="1"/>
</dbReference>
<dbReference type="Gene3D" id="6.20.10.30">
    <property type="match status" value="1"/>
</dbReference>
<dbReference type="InterPro" id="IPR013839">
    <property type="entry name" value="DNAligase_adenylation"/>
</dbReference>
<dbReference type="SUPFAM" id="SSF52113">
    <property type="entry name" value="BRCT domain"/>
    <property type="match status" value="1"/>
</dbReference>